<sequence length="292" mass="34678">MKLAPNFKKFAIYLLKFVFISSLLLFLVWFNARETNINLSKLTRKDKKDLNLFLEYLLLREEGIYVLFGSKPIVSSNLCIISRERLRENFENIPATIKEKANRCKIKLKFEIEGWEKVQKHFKIKDKYLLFFKKHEEAGIADVYFVNKANLISVLNEYYDIFKKRIDFDFDPFTIINEFNEDNSKFWSLVKKDIVLQGLIFGYGKTNSVLFEQWLKTDQTNKQTIVNLGFSIANNHIMDANIKVNYQDFPLPVFRSFPNDLTLEKYKKERQKIISLYRGRDPLKVTLEKLCE</sequence>
<gene>
    <name evidence="2" type="ORF">LCGC14_1871280</name>
</gene>
<reference evidence="2" key="1">
    <citation type="journal article" date="2015" name="Nature">
        <title>Complex archaea that bridge the gap between prokaryotes and eukaryotes.</title>
        <authorList>
            <person name="Spang A."/>
            <person name="Saw J.H."/>
            <person name="Jorgensen S.L."/>
            <person name="Zaremba-Niedzwiedzka K."/>
            <person name="Martijn J."/>
            <person name="Lind A.E."/>
            <person name="van Eijk R."/>
            <person name="Schleper C."/>
            <person name="Guy L."/>
            <person name="Ettema T.J."/>
        </authorList>
    </citation>
    <scope>NUCLEOTIDE SEQUENCE</scope>
</reference>
<organism evidence="2">
    <name type="scientific">marine sediment metagenome</name>
    <dbReference type="NCBI Taxonomy" id="412755"/>
    <lineage>
        <taxon>unclassified sequences</taxon>
        <taxon>metagenomes</taxon>
        <taxon>ecological metagenomes</taxon>
    </lineage>
</organism>
<keyword evidence="1" id="KW-0812">Transmembrane</keyword>
<comment type="caution">
    <text evidence="2">The sequence shown here is derived from an EMBL/GenBank/DDBJ whole genome shotgun (WGS) entry which is preliminary data.</text>
</comment>
<feature type="transmembrane region" description="Helical" evidence="1">
    <location>
        <begin position="12"/>
        <end position="32"/>
    </location>
</feature>
<keyword evidence="1" id="KW-1133">Transmembrane helix</keyword>
<keyword evidence="1" id="KW-0472">Membrane</keyword>
<dbReference type="EMBL" id="LAZR01019099">
    <property type="protein sequence ID" value="KKL93779.1"/>
    <property type="molecule type" value="Genomic_DNA"/>
</dbReference>
<dbReference type="AlphaFoldDB" id="A0A0F9G4X2"/>
<evidence type="ECO:0000256" key="1">
    <source>
        <dbReference type="SAM" id="Phobius"/>
    </source>
</evidence>
<proteinExistence type="predicted"/>
<name>A0A0F9G4X2_9ZZZZ</name>
<accession>A0A0F9G4X2</accession>
<evidence type="ECO:0000313" key="2">
    <source>
        <dbReference type="EMBL" id="KKL93779.1"/>
    </source>
</evidence>
<protein>
    <submittedName>
        <fullName evidence="2">Uncharacterized protein</fullName>
    </submittedName>
</protein>